<keyword evidence="6" id="KW-1185">Reference proteome</keyword>
<dbReference type="PROSITE" id="PS50014">
    <property type="entry name" value="BROMODOMAIN_2"/>
    <property type="match status" value="1"/>
</dbReference>
<dbReference type="PANTHER" id="PTHR22881">
    <property type="entry name" value="BROMODOMAIN CONTAINING PROTEIN"/>
    <property type="match status" value="1"/>
</dbReference>
<evidence type="ECO:0000256" key="2">
    <source>
        <dbReference type="PROSITE-ProRule" id="PRU00035"/>
    </source>
</evidence>
<dbReference type="EMBL" id="CAXLJM020000062">
    <property type="protein sequence ID" value="CAL8120037.1"/>
    <property type="molecule type" value="Genomic_DNA"/>
</dbReference>
<accession>A0ABP1R4R4</accession>
<keyword evidence="1 2" id="KW-0103">Bromodomain</keyword>
<feature type="region of interest" description="Disordered" evidence="3">
    <location>
        <begin position="22"/>
        <end position="46"/>
    </location>
</feature>
<dbReference type="Gene3D" id="1.20.920.10">
    <property type="entry name" value="Bromodomain-like"/>
    <property type="match status" value="1"/>
</dbReference>
<comment type="caution">
    <text evidence="5">The sequence shown here is derived from an EMBL/GenBank/DDBJ whole genome shotgun (WGS) entry which is preliminary data.</text>
</comment>
<dbReference type="Pfam" id="PF00439">
    <property type="entry name" value="Bromodomain"/>
    <property type="match status" value="1"/>
</dbReference>
<protein>
    <recommendedName>
        <fullName evidence="4">Bromo domain-containing protein</fullName>
    </recommendedName>
</protein>
<evidence type="ECO:0000313" key="5">
    <source>
        <dbReference type="EMBL" id="CAL8120037.1"/>
    </source>
</evidence>
<evidence type="ECO:0000313" key="6">
    <source>
        <dbReference type="Proteomes" id="UP001642540"/>
    </source>
</evidence>
<dbReference type="InterPro" id="IPR051831">
    <property type="entry name" value="Bromodomain_contain_prot"/>
</dbReference>
<dbReference type="SMART" id="SM00297">
    <property type="entry name" value="BROMO"/>
    <property type="match status" value="1"/>
</dbReference>
<dbReference type="SUPFAM" id="SSF47370">
    <property type="entry name" value="Bromodomain"/>
    <property type="match status" value="1"/>
</dbReference>
<evidence type="ECO:0000256" key="1">
    <source>
        <dbReference type="ARBA" id="ARBA00023117"/>
    </source>
</evidence>
<dbReference type="CDD" id="cd04369">
    <property type="entry name" value="Bromodomain"/>
    <property type="match status" value="1"/>
</dbReference>
<dbReference type="InterPro" id="IPR018359">
    <property type="entry name" value="Bromodomain_CS"/>
</dbReference>
<dbReference type="PRINTS" id="PR00503">
    <property type="entry name" value="BROMODOMAIN"/>
</dbReference>
<feature type="domain" description="Bromo" evidence="4">
    <location>
        <begin position="68"/>
        <end position="138"/>
    </location>
</feature>
<dbReference type="InterPro" id="IPR036427">
    <property type="entry name" value="Bromodomain-like_sf"/>
</dbReference>
<evidence type="ECO:0000256" key="3">
    <source>
        <dbReference type="SAM" id="MobiDB-lite"/>
    </source>
</evidence>
<dbReference type="PANTHER" id="PTHR22881:SF27">
    <property type="entry name" value="BROMODOMAIN CONTAINING 7_9"/>
    <property type="match status" value="1"/>
</dbReference>
<organism evidence="5 6">
    <name type="scientific">Orchesella dallaii</name>
    <dbReference type="NCBI Taxonomy" id="48710"/>
    <lineage>
        <taxon>Eukaryota</taxon>
        <taxon>Metazoa</taxon>
        <taxon>Ecdysozoa</taxon>
        <taxon>Arthropoda</taxon>
        <taxon>Hexapoda</taxon>
        <taxon>Collembola</taxon>
        <taxon>Entomobryomorpha</taxon>
        <taxon>Entomobryoidea</taxon>
        <taxon>Orchesellidae</taxon>
        <taxon>Orchesellinae</taxon>
        <taxon>Orchesella</taxon>
    </lineage>
</organism>
<gene>
    <name evidence="5" type="ORF">ODALV1_LOCUS18821</name>
</gene>
<reference evidence="5 6" key="1">
    <citation type="submission" date="2024-08" db="EMBL/GenBank/DDBJ databases">
        <authorList>
            <person name="Cucini C."/>
            <person name="Frati F."/>
        </authorList>
    </citation>
    <scope>NUCLEOTIDE SEQUENCE [LARGE SCALE GENOMIC DNA]</scope>
</reference>
<name>A0ABP1R4R4_9HEXA</name>
<dbReference type="Proteomes" id="UP001642540">
    <property type="component" value="Unassembled WGS sequence"/>
</dbReference>
<evidence type="ECO:0000259" key="4">
    <source>
        <dbReference type="PROSITE" id="PS50014"/>
    </source>
</evidence>
<dbReference type="PROSITE" id="PS00633">
    <property type="entry name" value="BROMODOMAIN_1"/>
    <property type="match status" value="1"/>
</dbReference>
<sequence length="214" mass="24172">MDMAAIRARHVDRCMERINILGPKSRKRSDSEPMASTLEVHPPTTPDTMMLITDTLVMIANEVLPSLLELGDAKFFMKPVDPASFPDYYDIVKYPMDLGTIRARLENLYYLRAEQFENDLQLIGLNAMLYHVQGSEIYKAGQYLWLEYQAKKIAIPKDEVGTIITVVHVCHDCGEKLAAASKRGKRKSAVLETPEVTGRRVAFTKALKALTKKK</sequence>
<proteinExistence type="predicted"/>
<dbReference type="InterPro" id="IPR001487">
    <property type="entry name" value="Bromodomain"/>
</dbReference>